<dbReference type="NCBIfam" id="NF041560">
    <property type="entry name" value="T6SS_Burk_ExIF"/>
    <property type="match status" value="1"/>
</dbReference>
<sequence>MDTNRAVVLRGLLKNYHKERATGDFLLSDLDRSAAGFVAVASALAGSGGAIGLASLADTKEEANKVQFEIDGREISGWLMWSPFQEGDDLEVVAEPLSDGTYRAFAILRPSDRTIALYPHCSRGRLAYFKNVAKWFLLAFVWIAFESCGITAAIFFIRQCNDWMGFFELMSMVCGASFAICGVIAINLAGRFMPFVKMAEGIFLVLGWDGVEKIDLPRRSKGTKRMGGQPGMGKLYYRC</sequence>
<dbReference type="RefSeq" id="WP_081464418.1">
    <property type="nucleotide sequence ID" value="NZ_CP008726.1"/>
</dbReference>
<feature type="transmembrane region" description="Helical" evidence="1">
    <location>
        <begin position="169"/>
        <end position="189"/>
    </location>
</feature>
<dbReference type="InterPro" id="IPR048130">
    <property type="entry name" value="T6SS_ExIF-like"/>
</dbReference>
<dbReference type="KEGG" id="bok:DM82_893"/>
<keyword evidence="1" id="KW-0472">Membrane</keyword>
<proteinExistence type="predicted"/>
<evidence type="ECO:0000256" key="1">
    <source>
        <dbReference type="SAM" id="Phobius"/>
    </source>
</evidence>
<reference evidence="2 3" key="1">
    <citation type="submission" date="2014-06" db="EMBL/GenBank/DDBJ databases">
        <authorList>
            <person name="Bishop-Lilly K.A."/>
            <person name="Broomall S.M."/>
            <person name="Chain P.S."/>
            <person name="Chertkov O."/>
            <person name="Coyne S.R."/>
            <person name="Daligault H.E."/>
            <person name="Davenport K.W."/>
            <person name="Erkkila T."/>
            <person name="Frey K.G."/>
            <person name="Gibbons H.S."/>
            <person name="Gu W."/>
            <person name="Jaissle J."/>
            <person name="Johnson S.L."/>
            <person name="Koroleva G.I."/>
            <person name="Ladner J.T."/>
            <person name="Lo C.-C."/>
            <person name="Minogue T.D."/>
            <person name="Munk C."/>
            <person name="Palacios G.F."/>
            <person name="Redden C.L."/>
            <person name="Rosenzweig C.N."/>
            <person name="Scholz M.B."/>
            <person name="Teshima H."/>
            <person name="Xu Y."/>
        </authorList>
    </citation>
    <scope>NUCLEOTIDE SEQUENCE [LARGE SCALE GENOMIC DNA]</scope>
    <source>
        <strain evidence="2 3">EO147</strain>
    </source>
</reference>
<dbReference type="EMBL" id="CP008726">
    <property type="protein sequence ID" value="AIO67125.1"/>
    <property type="molecule type" value="Genomic_DNA"/>
</dbReference>
<dbReference type="Proteomes" id="UP000029424">
    <property type="component" value="Chromosome 1"/>
</dbReference>
<protein>
    <submittedName>
        <fullName evidence="2">Uncharacterized protein</fullName>
    </submittedName>
</protein>
<dbReference type="AlphaFoldDB" id="A0AAI8FNQ6"/>
<gene>
    <name evidence="2" type="ORF">DM82_893</name>
</gene>
<accession>A0AAI8FNQ6</accession>
<keyword evidence="1" id="KW-1133">Transmembrane helix</keyword>
<evidence type="ECO:0000313" key="3">
    <source>
        <dbReference type="Proteomes" id="UP000029424"/>
    </source>
</evidence>
<organism evidence="2 3">
    <name type="scientific">Burkholderia oklahomensis</name>
    <dbReference type="NCBI Taxonomy" id="342113"/>
    <lineage>
        <taxon>Bacteria</taxon>
        <taxon>Pseudomonadati</taxon>
        <taxon>Pseudomonadota</taxon>
        <taxon>Betaproteobacteria</taxon>
        <taxon>Burkholderiales</taxon>
        <taxon>Burkholderiaceae</taxon>
        <taxon>Burkholderia</taxon>
        <taxon>pseudomallei group</taxon>
    </lineage>
</organism>
<name>A0AAI8FNQ6_9BURK</name>
<keyword evidence="3" id="KW-1185">Reference proteome</keyword>
<keyword evidence="1" id="KW-0812">Transmembrane</keyword>
<feature type="transmembrane region" description="Helical" evidence="1">
    <location>
        <begin position="34"/>
        <end position="57"/>
    </location>
</feature>
<feature type="transmembrane region" description="Helical" evidence="1">
    <location>
        <begin position="135"/>
        <end position="157"/>
    </location>
</feature>
<evidence type="ECO:0000313" key="2">
    <source>
        <dbReference type="EMBL" id="AIO67125.1"/>
    </source>
</evidence>